<dbReference type="Pfam" id="PF08281">
    <property type="entry name" value="Sigma70_r4_2"/>
    <property type="match status" value="1"/>
</dbReference>
<dbReference type="Gene3D" id="1.10.10.10">
    <property type="entry name" value="Winged helix-like DNA-binding domain superfamily/Winged helix DNA-binding domain"/>
    <property type="match status" value="1"/>
</dbReference>
<evidence type="ECO:0000256" key="3">
    <source>
        <dbReference type="ARBA" id="ARBA00023082"/>
    </source>
</evidence>
<reference evidence="8 9" key="1">
    <citation type="submission" date="2020-03" db="EMBL/GenBank/DDBJ databases">
        <title>Draft genome of Streptomyces sp. ventii, isolated from the Axial Seamount in the Pacific Ocean, and resequencing of the two type strains Streptomyces lonarensis strain NCL 716 and Streptomyces bohaiensis strain 11A07.</title>
        <authorList>
            <person name="Loughran R.M."/>
            <person name="Pfannmuller K.M."/>
            <person name="Wasson B.J."/>
            <person name="Deadmond M.C."/>
            <person name="Paddock B.E."/>
            <person name="Koyack M.J."/>
            <person name="Gallegos D.A."/>
            <person name="Mitchell E.A."/>
            <person name="Ushijima B."/>
            <person name="Saw J.H."/>
            <person name="Mcphail K.L."/>
            <person name="Videau P."/>
        </authorList>
    </citation>
    <scope>NUCLEOTIDE SEQUENCE [LARGE SCALE GENOMIC DNA]</scope>
    <source>
        <strain evidence="9">5675061</strain>
    </source>
</reference>
<evidence type="ECO:0000259" key="7">
    <source>
        <dbReference type="Pfam" id="PF08281"/>
    </source>
</evidence>
<dbReference type="SUPFAM" id="SSF88659">
    <property type="entry name" value="Sigma3 and sigma4 domains of RNA polymerase sigma factors"/>
    <property type="match status" value="1"/>
</dbReference>
<dbReference type="InterPro" id="IPR013249">
    <property type="entry name" value="RNA_pol_sigma70_r4_t2"/>
</dbReference>
<keyword evidence="2" id="KW-0805">Transcription regulation</keyword>
<dbReference type="PANTHER" id="PTHR43133:SF8">
    <property type="entry name" value="RNA POLYMERASE SIGMA FACTOR HI_1459-RELATED"/>
    <property type="match status" value="1"/>
</dbReference>
<organism evidence="8 9">
    <name type="scientific">Streptomyces spiramenti</name>
    <dbReference type="NCBI Taxonomy" id="2720606"/>
    <lineage>
        <taxon>Bacteria</taxon>
        <taxon>Bacillati</taxon>
        <taxon>Actinomycetota</taxon>
        <taxon>Actinomycetes</taxon>
        <taxon>Kitasatosporales</taxon>
        <taxon>Streptomycetaceae</taxon>
        <taxon>Streptomyces</taxon>
    </lineage>
</organism>
<dbReference type="PANTHER" id="PTHR43133">
    <property type="entry name" value="RNA POLYMERASE ECF-TYPE SIGMA FACTO"/>
    <property type="match status" value="1"/>
</dbReference>
<keyword evidence="5" id="KW-0804">Transcription</keyword>
<accession>A0ABX1AN11</accession>
<feature type="domain" description="RNA polymerase sigma factor 70 region 4 type 2" evidence="7">
    <location>
        <begin position="207"/>
        <end position="259"/>
    </location>
</feature>
<feature type="region of interest" description="Disordered" evidence="6">
    <location>
        <begin position="1"/>
        <end position="114"/>
    </location>
</feature>
<gene>
    <name evidence="8" type="ORF">HCJ92_15445</name>
</gene>
<keyword evidence="4" id="KW-0238">DNA-binding</keyword>
<proteinExistence type="inferred from homology"/>
<evidence type="ECO:0000256" key="2">
    <source>
        <dbReference type="ARBA" id="ARBA00023015"/>
    </source>
</evidence>
<keyword evidence="9" id="KW-1185">Reference proteome</keyword>
<evidence type="ECO:0000256" key="5">
    <source>
        <dbReference type="ARBA" id="ARBA00023163"/>
    </source>
</evidence>
<name>A0ABX1AN11_9ACTN</name>
<dbReference type="InterPro" id="IPR036388">
    <property type="entry name" value="WH-like_DNA-bd_sf"/>
</dbReference>
<comment type="similarity">
    <text evidence="1">Belongs to the sigma-70 factor family. ECF subfamily.</text>
</comment>
<evidence type="ECO:0000256" key="1">
    <source>
        <dbReference type="ARBA" id="ARBA00010641"/>
    </source>
</evidence>
<dbReference type="EMBL" id="JAAVJB010000128">
    <property type="protein sequence ID" value="NJP67660.1"/>
    <property type="molecule type" value="Genomic_DNA"/>
</dbReference>
<evidence type="ECO:0000313" key="8">
    <source>
        <dbReference type="EMBL" id="NJP67660.1"/>
    </source>
</evidence>
<dbReference type="Proteomes" id="UP000746503">
    <property type="component" value="Unassembled WGS sequence"/>
</dbReference>
<evidence type="ECO:0000256" key="4">
    <source>
        <dbReference type="ARBA" id="ARBA00023125"/>
    </source>
</evidence>
<protein>
    <submittedName>
        <fullName evidence="8">RNA polymerase subunit sigma-24</fullName>
    </submittedName>
</protein>
<sequence length="332" mass="35370">MAPGVVTAGPTPGAGRAEPPAATDSPTEADGAGDHRPGGDVARRKPPEHAAEAGPRDTPDAQDTPDAREDPGARRGSEPGEDARPREDAQRREDADRDELFDGVFPSDPSDPDATMTPIHAFDALYLRNAGPIGQQAYLLCGRRETAARAVSHGFRVAWERWPEVAVDRDPAGWVRAAAYEYALSPWHRFRPWGRTPLALGAGREEQALLVALLRLPAGQRRALVLHDALGLGPAETAAESESTTAAAEARVRRGRESLTAWLPRLAEAEPERRGEVLGGMMETLTASQPVPPLPASRARLVCERTSRRQVQAAVALVVVTAGAVTAGLFTG</sequence>
<dbReference type="RefSeq" id="WP_167934178.1">
    <property type="nucleotide sequence ID" value="NZ_JAAVJB010000128.1"/>
</dbReference>
<evidence type="ECO:0000256" key="6">
    <source>
        <dbReference type="SAM" id="MobiDB-lite"/>
    </source>
</evidence>
<comment type="caution">
    <text evidence="8">The sequence shown here is derived from an EMBL/GenBank/DDBJ whole genome shotgun (WGS) entry which is preliminary data.</text>
</comment>
<feature type="compositionally biased region" description="Basic and acidic residues" evidence="6">
    <location>
        <begin position="32"/>
        <end position="100"/>
    </location>
</feature>
<dbReference type="InterPro" id="IPR039425">
    <property type="entry name" value="RNA_pol_sigma-70-like"/>
</dbReference>
<dbReference type="InterPro" id="IPR013324">
    <property type="entry name" value="RNA_pol_sigma_r3/r4-like"/>
</dbReference>
<evidence type="ECO:0000313" key="9">
    <source>
        <dbReference type="Proteomes" id="UP000746503"/>
    </source>
</evidence>
<keyword evidence="3" id="KW-0731">Sigma factor</keyword>